<name>A0ABT2J7E6_9PSEU</name>
<dbReference type="PANTHER" id="PTHR33164:SF101">
    <property type="entry name" value="TRANSCRIPTIONAL REPRESSOR MPRA"/>
    <property type="match status" value="1"/>
</dbReference>
<evidence type="ECO:0000259" key="4">
    <source>
        <dbReference type="PROSITE" id="PS50995"/>
    </source>
</evidence>
<feature type="domain" description="HTH marR-type" evidence="4">
    <location>
        <begin position="15"/>
        <end position="146"/>
    </location>
</feature>
<evidence type="ECO:0000256" key="1">
    <source>
        <dbReference type="ARBA" id="ARBA00023015"/>
    </source>
</evidence>
<dbReference type="SUPFAM" id="SSF46785">
    <property type="entry name" value="Winged helix' DNA-binding domain"/>
    <property type="match status" value="1"/>
</dbReference>
<accession>A0ABT2J7E6</accession>
<dbReference type="InterPro" id="IPR023187">
    <property type="entry name" value="Tscrpt_reg_MarR-type_CS"/>
</dbReference>
<evidence type="ECO:0000313" key="5">
    <source>
        <dbReference type="EMBL" id="MCT2583534.1"/>
    </source>
</evidence>
<sequence>MDQVWAGLDADDRAAFDAASALIRAAGVATGRIDRILRPHGLTFARFEVLLLLSWTRSGSMALGRMRERLLIHQAAVTNLVDRLERDGLVRRVPHPSDRRTTFAEITARGRKVVHPATRDIGERLALGIDDAAADEVWDLVRRLRLAAGEID</sequence>
<dbReference type="InterPro" id="IPR036390">
    <property type="entry name" value="WH_DNA-bd_sf"/>
</dbReference>
<dbReference type="InterPro" id="IPR000835">
    <property type="entry name" value="HTH_MarR-typ"/>
</dbReference>
<protein>
    <submittedName>
        <fullName evidence="5">MarR family transcriptional regulator</fullName>
    </submittedName>
</protein>
<evidence type="ECO:0000256" key="3">
    <source>
        <dbReference type="ARBA" id="ARBA00023163"/>
    </source>
</evidence>
<dbReference type="Pfam" id="PF01047">
    <property type="entry name" value="MarR"/>
    <property type="match status" value="1"/>
</dbReference>
<keyword evidence="2" id="KW-0238">DNA-binding</keyword>
<keyword evidence="1" id="KW-0805">Transcription regulation</keyword>
<proteinExistence type="predicted"/>
<dbReference type="PANTHER" id="PTHR33164">
    <property type="entry name" value="TRANSCRIPTIONAL REGULATOR, MARR FAMILY"/>
    <property type="match status" value="1"/>
</dbReference>
<keyword evidence="3" id="KW-0804">Transcription</keyword>
<dbReference type="InterPro" id="IPR039422">
    <property type="entry name" value="MarR/SlyA-like"/>
</dbReference>
<gene>
    <name evidence="5" type="ORF">JT362_10435</name>
</gene>
<dbReference type="SMART" id="SM00347">
    <property type="entry name" value="HTH_MARR"/>
    <property type="match status" value="1"/>
</dbReference>
<dbReference type="PROSITE" id="PS50995">
    <property type="entry name" value="HTH_MARR_2"/>
    <property type="match status" value="1"/>
</dbReference>
<keyword evidence="6" id="KW-1185">Reference proteome</keyword>
<dbReference type="PRINTS" id="PR00598">
    <property type="entry name" value="HTHMARR"/>
</dbReference>
<dbReference type="RefSeq" id="WP_260190902.1">
    <property type="nucleotide sequence ID" value="NZ_JAFFZE010000009.1"/>
</dbReference>
<organism evidence="5 6">
    <name type="scientific">Actinophytocola gossypii</name>
    <dbReference type="NCBI Taxonomy" id="2812003"/>
    <lineage>
        <taxon>Bacteria</taxon>
        <taxon>Bacillati</taxon>
        <taxon>Actinomycetota</taxon>
        <taxon>Actinomycetes</taxon>
        <taxon>Pseudonocardiales</taxon>
        <taxon>Pseudonocardiaceae</taxon>
    </lineage>
</organism>
<dbReference type="PROSITE" id="PS01117">
    <property type="entry name" value="HTH_MARR_1"/>
    <property type="match status" value="1"/>
</dbReference>
<reference evidence="5 6" key="1">
    <citation type="submission" date="2021-02" db="EMBL/GenBank/DDBJ databases">
        <title>Actinophytocola xerophila sp. nov., isolated from soil of cotton cropping field.</title>
        <authorList>
            <person name="Huang R."/>
            <person name="Chen X."/>
            <person name="Ge X."/>
            <person name="Liu W."/>
        </authorList>
    </citation>
    <scope>NUCLEOTIDE SEQUENCE [LARGE SCALE GENOMIC DNA]</scope>
    <source>
        <strain evidence="5 6">S1-96</strain>
    </source>
</reference>
<dbReference type="EMBL" id="JAFFZE010000009">
    <property type="protein sequence ID" value="MCT2583534.1"/>
    <property type="molecule type" value="Genomic_DNA"/>
</dbReference>
<dbReference type="Gene3D" id="1.10.10.10">
    <property type="entry name" value="Winged helix-like DNA-binding domain superfamily/Winged helix DNA-binding domain"/>
    <property type="match status" value="1"/>
</dbReference>
<comment type="caution">
    <text evidence="5">The sequence shown here is derived from an EMBL/GenBank/DDBJ whole genome shotgun (WGS) entry which is preliminary data.</text>
</comment>
<dbReference type="InterPro" id="IPR036388">
    <property type="entry name" value="WH-like_DNA-bd_sf"/>
</dbReference>
<evidence type="ECO:0000256" key="2">
    <source>
        <dbReference type="ARBA" id="ARBA00023125"/>
    </source>
</evidence>
<evidence type="ECO:0000313" key="6">
    <source>
        <dbReference type="Proteomes" id="UP001156441"/>
    </source>
</evidence>
<dbReference type="Proteomes" id="UP001156441">
    <property type="component" value="Unassembled WGS sequence"/>
</dbReference>